<dbReference type="VEuPathDB" id="TrichDB:TVAGG3_0460910"/>
<organism evidence="3 4">
    <name type="scientific">Trichomonas vaginalis (strain ATCC PRA-98 / G3)</name>
    <dbReference type="NCBI Taxonomy" id="412133"/>
    <lineage>
        <taxon>Eukaryota</taxon>
        <taxon>Metamonada</taxon>
        <taxon>Parabasalia</taxon>
        <taxon>Trichomonadida</taxon>
        <taxon>Trichomonadidae</taxon>
        <taxon>Trichomonas</taxon>
    </lineage>
</organism>
<protein>
    <submittedName>
        <fullName evidence="3">Myb-like DNA-binding domain containing protein</fullName>
    </submittedName>
</protein>
<evidence type="ECO:0000313" key="3">
    <source>
        <dbReference type="EMBL" id="EAX92006.1"/>
    </source>
</evidence>
<dbReference type="CDD" id="cd00167">
    <property type="entry name" value="SANT"/>
    <property type="match status" value="2"/>
</dbReference>
<gene>
    <name evidence="3" type="ORF">TVAG_398470</name>
</gene>
<dbReference type="InterPro" id="IPR001005">
    <property type="entry name" value="SANT/Myb"/>
</dbReference>
<dbReference type="PANTHER" id="PTHR45614:SF69">
    <property type="entry name" value="CHROMOSOME UNDETERMINED SCAFFOLD_38, WHOLE GENOME SHOTGUN SEQUENCE"/>
    <property type="match status" value="1"/>
</dbReference>
<feature type="domain" description="HTH myb-type" evidence="2">
    <location>
        <begin position="4"/>
        <end position="59"/>
    </location>
</feature>
<dbReference type="PROSITE" id="PS51294">
    <property type="entry name" value="HTH_MYB"/>
    <property type="match status" value="2"/>
</dbReference>
<dbReference type="VEuPathDB" id="TrichDB:TVAG_398470"/>
<feature type="domain" description="HTH myb-type" evidence="2">
    <location>
        <begin position="63"/>
        <end position="110"/>
    </location>
</feature>
<evidence type="ECO:0000259" key="2">
    <source>
        <dbReference type="PROSITE" id="PS51294"/>
    </source>
</evidence>
<name>A2FSV5_TRIV3</name>
<dbReference type="PANTHER" id="PTHR45614">
    <property type="entry name" value="MYB PROTEIN-RELATED"/>
    <property type="match status" value="1"/>
</dbReference>
<dbReference type="PROSITE" id="PS50090">
    <property type="entry name" value="MYB_LIKE"/>
    <property type="match status" value="2"/>
</dbReference>
<reference evidence="3" key="1">
    <citation type="submission" date="2006-10" db="EMBL/GenBank/DDBJ databases">
        <authorList>
            <person name="Amadeo P."/>
            <person name="Zhao Q."/>
            <person name="Wortman J."/>
            <person name="Fraser-Liggett C."/>
            <person name="Carlton J."/>
        </authorList>
    </citation>
    <scope>NUCLEOTIDE SEQUENCE</scope>
    <source>
        <strain evidence="3">G3</strain>
    </source>
</reference>
<dbReference type="Pfam" id="PF00249">
    <property type="entry name" value="Myb_DNA-binding"/>
    <property type="match status" value="2"/>
</dbReference>
<dbReference type="KEGG" id="tva:4749712"/>
<dbReference type="SUPFAM" id="SSF46689">
    <property type="entry name" value="Homeodomain-like"/>
    <property type="match status" value="1"/>
</dbReference>
<proteinExistence type="predicted"/>
<dbReference type="AlphaFoldDB" id="A2FSV5"/>
<dbReference type="GO" id="GO:0000978">
    <property type="term" value="F:RNA polymerase II cis-regulatory region sequence-specific DNA binding"/>
    <property type="evidence" value="ECO:0000318"/>
    <property type="project" value="GO_Central"/>
</dbReference>
<dbReference type="InterPro" id="IPR017930">
    <property type="entry name" value="Myb_dom"/>
</dbReference>
<dbReference type="InParanoid" id="A2FSV5"/>
<dbReference type="Gene3D" id="1.10.10.60">
    <property type="entry name" value="Homeodomain-like"/>
    <property type="match status" value="2"/>
</dbReference>
<evidence type="ECO:0000313" key="4">
    <source>
        <dbReference type="Proteomes" id="UP000001542"/>
    </source>
</evidence>
<dbReference type="OrthoDB" id="2143914at2759"/>
<dbReference type="EMBL" id="DS113996">
    <property type="protein sequence ID" value="EAX92006.1"/>
    <property type="molecule type" value="Genomic_DNA"/>
</dbReference>
<dbReference type="Proteomes" id="UP000001542">
    <property type="component" value="Unassembled WGS sequence"/>
</dbReference>
<dbReference type="SMART" id="SM00717">
    <property type="entry name" value="SANT"/>
    <property type="match status" value="2"/>
</dbReference>
<dbReference type="GO" id="GO:0005634">
    <property type="term" value="C:nucleus"/>
    <property type="evidence" value="ECO:0000318"/>
    <property type="project" value="GO_Central"/>
</dbReference>
<dbReference type="InterPro" id="IPR009057">
    <property type="entry name" value="Homeodomain-like_sf"/>
</dbReference>
<feature type="domain" description="Myb-like" evidence="1">
    <location>
        <begin position="63"/>
        <end position="106"/>
    </location>
</feature>
<dbReference type="RefSeq" id="XP_001304936.1">
    <property type="nucleotide sequence ID" value="XM_001304935.1"/>
</dbReference>
<reference evidence="3" key="2">
    <citation type="journal article" date="2007" name="Science">
        <title>Draft genome sequence of the sexually transmitted pathogen Trichomonas vaginalis.</title>
        <authorList>
            <person name="Carlton J.M."/>
            <person name="Hirt R.P."/>
            <person name="Silva J.C."/>
            <person name="Delcher A.L."/>
            <person name="Schatz M."/>
            <person name="Zhao Q."/>
            <person name="Wortman J.R."/>
            <person name="Bidwell S.L."/>
            <person name="Alsmark U.C.M."/>
            <person name="Besteiro S."/>
            <person name="Sicheritz-Ponten T."/>
            <person name="Noel C.J."/>
            <person name="Dacks J.B."/>
            <person name="Foster P.G."/>
            <person name="Simillion C."/>
            <person name="Van de Peer Y."/>
            <person name="Miranda-Saavedra D."/>
            <person name="Barton G.J."/>
            <person name="Westrop G.D."/>
            <person name="Mueller S."/>
            <person name="Dessi D."/>
            <person name="Fiori P.L."/>
            <person name="Ren Q."/>
            <person name="Paulsen I."/>
            <person name="Zhang H."/>
            <person name="Bastida-Corcuera F.D."/>
            <person name="Simoes-Barbosa A."/>
            <person name="Brown M.T."/>
            <person name="Hayes R.D."/>
            <person name="Mukherjee M."/>
            <person name="Okumura C.Y."/>
            <person name="Schneider R."/>
            <person name="Smith A.J."/>
            <person name="Vanacova S."/>
            <person name="Villalvazo M."/>
            <person name="Haas B.J."/>
            <person name="Pertea M."/>
            <person name="Feldblyum T.V."/>
            <person name="Utterback T.R."/>
            <person name="Shu C.L."/>
            <person name="Osoegawa K."/>
            <person name="de Jong P.J."/>
            <person name="Hrdy I."/>
            <person name="Horvathova L."/>
            <person name="Zubacova Z."/>
            <person name="Dolezal P."/>
            <person name="Malik S.B."/>
            <person name="Logsdon J.M. Jr."/>
            <person name="Henze K."/>
            <person name="Gupta A."/>
            <person name="Wang C.C."/>
            <person name="Dunne R.L."/>
            <person name="Upcroft J.A."/>
            <person name="Upcroft P."/>
            <person name="White O."/>
            <person name="Salzberg S.L."/>
            <person name="Tang P."/>
            <person name="Chiu C.-H."/>
            <person name="Lee Y.-S."/>
            <person name="Embley T.M."/>
            <person name="Coombs G.H."/>
            <person name="Mottram J.C."/>
            <person name="Tachezy J."/>
            <person name="Fraser-Liggett C.M."/>
            <person name="Johnson P.J."/>
        </authorList>
    </citation>
    <scope>NUCLEOTIDE SEQUENCE [LARGE SCALE GENOMIC DNA]</scope>
    <source>
        <strain evidence="3">G3</strain>
    </source>
</reference>
<dbReference type="GO" id="GO:0006355">
    <property type="term" value="P:regulation of DNA-templated transcription"/>
    <property type="evidence" value="ECO:0000318"/>
    <property type="project" value="GO_Central"/>
</dbReference>
<sequence length="164" mass="19352">MNSEKSQSRRRFTQKEDDLLRELAKDKKNKTWEEIAQYLPGRTTCQCRDRYNQYLYTTVISKPWTKEEDELIIEKYKEFGAHWVKIALHLPGRSGTNIKNRWNTALVKYLRGDHKNKKQSNNSKPKKIQKTQIPVADPLIIEDIIAAFEEKALNELDLDSFLKV</sequence>
<dbReference type="eggNOG" id="KOG0048">
    <property type="taxonomic scope" value="Eukaryota"/>
</dbReference>
<dbReference type="GO" id="GO:0000981">
    <property type="term" value="F:DNA-binding transcription factor activity, RNA polymerase II-specific"/>
    <property type="evidence" value="ECO:0000318"/>
    <property type="project" value="GO_Central"/>
</dbReference>
<dbReference type="SMR" id="A2FSV5"/>
<keyword evidence="4" id="KW-1185">Reference proteome</keyword>
<dbReference type="STRING" id="5722.A2FSV5"/>
<accession>A2FSV5</accession>
<keyword evidence="3" id="KW-0238">DNA-binding</keyword>
<feature type="domain" description="Myb-like" evidence="1">
    <location>
        <begin position="4"/>
        <end position="55"/>
    </location>
</feature>
<dbReference type="InterPro" id="IPR050560">
    <property type="entry name" value="MYB_TF"/>
</dbReference>
<evidence type="ECO:0000259" key="1">
    <source>
        <dbReference type="PROSITE" id="PS50090"/>
    </source>
</evidence>